<comment type="caution">
    <text evidence="2">The sequence shown here is derived from an EMBL/GenBank/DDBJ whole genome shotgun (WGS) entry which is preliminary data.</text>
</comment>
<evidence type="ECO:0000313" key="2">
    <source>
        <dbReference type="EMBL" id="HAF7257918.1"/>
    </source>
</evidence>
<keyword evidence="1" id="KW-0732">Signal</keyword>
<sequence>MKHIISLLTLLVACGLSSNLFAEGKDNSDIPLNYSYSAASKMILPVNYGAGTCHLITDPLDITIHPPFTDTAHSNEVITIQVLYNNSGNYTSQLGENNIDGDMINKKLPLPSQNTIRYINGIERLPFMPYIKAFGGKVFGPLASSNEIQNFSPASISQSTAGSGVLFTIKFKLTPNQAGKKYSDITFTLPSRDILYLQIKYDATVNTGYAIEQGKYSYSGGYAVRWVRKDIQNEKVNYLTLSDNDDWSWINTSDIAGIKALTNYLPVNPAKDYTIKRQSVSGIQASLGPQVSLGIYSSVVNRDEYNPSIDKIDAFQDYFRFSKKNILSNCSVQGNSDLVCNGFYLQESQTQLNNSPFNLNTGLGISMDRGTRIASILPSNILRGTLNPYFIPSFSSTSKAWFDSQEYDNYKGSFTLKEIVSKMDYISDNDNTDKYGRFNLVNTEALDIYVGEPLHFTSGAGSTPAIWRSFGIYGEPMIFRPTQYKDNKGNVNIISPKDLRDACY</sequence>
<name>A0A751YX44_SALET</name>
<dbReference type="EMBL" id="DAAWCK010000020">
    <property type="protein sequence ID" value="HAF7257918.1"/>
    <property type="molecule type" value="Genomic_DNA"/>
</dbReference>
<organism evidence="2">
    <name type="scientific">Salmonella enterica subsp. enterica serovar Panama</name>
    <dbReference type="NCBI Taxonomy" id="29472"/>
    <lineage>
        <taxon>Bacteria</taxon>
        <taxon>Pseudomonadati</taxon>
        <taxon>Pseudomonadota</taxon>
        <taxon>Gammaproteobacteria</taxon>
        <taxon>Enterobacterales</taxon>
        <taxon>Enterobacteriaceae</taxon>
        <taxon>Salmonella</taxon>
    </lineage>
</organism>
<feature type="chain" id="PRO_5027588374" evidence="1">
    <location>
        <begin position="23"/>
        <end position="504"/>
    </location>
</feature>
<reference evidence="2" key="2">
    <citation type="submission" date="2018-07" db="EMBL/GenBank/DDBJ databases">
        <authorList>
            <consortium name="NCBI Pathogen Detection Project"/>
        </authorList>
    </citation>
    <scope>NUCLEOTIDE SEQUENCE</scope>
    <source>
        <strain evidence="2">13-2237</strain>
    </source>
</reference>
<protein>
    <submittedName>
        <fullName evidence="2">Uncharacterized protein</fullName>
    </submittedName>
</protein>
<accession>A0A751YX44</accession>
<evidence type="ECO:0000256" key="1">
    <source>
        <dbReference type="SAM" id="SignalP"/>
    </source>
</evidence>
<dbReference type="AlphaFoldDB" id="A0A751YX44"/>
<gene>
    <name evidence="2" type="ORF">G9X39_002627</name>
</gene>
<feature type="signal peptide" evidence="1">
    <location>
        <begin position="1"/>
        <end position="22"/>
    </location>
</feature>
<reference evidence="2" key="1">
    <citation type="journal article" date="2018" name="Genome Biol.">
        <title>SKESA: strategic k-mer extension for scrupulous assemblies.</title>
        <authorList>
            <person name="Souvorov A."/>
            <person name="Agarwala R."/>
            <person name="Lipman D.J."/>
        </authorList>
    </citation>
    <scope>NUCLEOTIDE SEQUENCE</scope>
    <source>
        <strain evidence="2">13-2237</strain>
    </source>
</reference>
<proteinExistence type="predicted"/>